<keyword evidence="2 4" id="KW-0863">Zinc-finger</keyword>
<dbReference type="SUPFAM" id="SSF57850">
    <property type="entry name" value="RING/U-box"/>
    <property type="match status" value="1"/>
</dbReference>
<accession>A0A2B4R442</accession>
<dbReference type="GO" id="GO:0008270">
    <property type="term" value="F:zinc ion binding"/>
    <property type="evidence" value="ECO:0007669"/>
    <property type="project" value="UniProtKB-KW"/>
</dbReference>
<feature type="compositionally biased region" description="Polar residues" evidence="5">
    <location>
        <begin position="231"/>
        <end position="240"/>
    </location>
</feature>
<feature type="zinc finger region" description="TRAF-type" evidence="4">
    <location>
        <begin position="109"/>
        <end position="152"/>
    </location>
</feature>
<keyword evidence="8" id="KW-0675">Receptor</keyword>
<dbReference type="InterPro" id="IPR001841">
    <property type="entry name" value="Znf_RING"/>
</dbReference>
<feature type="region of interest" description="Disordered" evidence="5">
    <location>
        <begin position="230"/>
        <end position="332"/>
    </location>
</feature>
<evidence type="ECO:0000313" key="8">
    <source>
        <dbReference type="EMBL" id="PFX13104.1"/>
    </source>
</evidence>
<dbReference type="EMBL" id="LSMT01001069">
    <property type="protein sequence ID" value="PFX13104.1"/>
    <property type="molecule type" value="Genomic_DNA"/>
</dbReference>
<keyword evidence="1 4" id="KW-0479">Metal-binding</keyword>
<organism evidence="8 9">
    <name type="scientific">Stylophora pistillata</name>
    <name type="common">Smooth cauliflower coral</name>
    <dbReference type="NCBI Taxonomy" id="50429"/>
    <lineage>
        <taxon>Eukaryota</taxon>
        <taxon>Metazoa</taxon>
        <taxon>Cnidaria</taxon>
        <taxon>Anthozoa</taxon>
        <taxon>Hexacorallia</taxon>
        <taxon>Scleractinia</taxon>
        <taxon>Astrocoeniina</taxon>
        <taxon>Pocilloporidae</taxon>
        <taxon>Stylophora</taxon>
    </lineage>
</organism>
<name>A0A2B4R442_STYPI</name>
<dbReference type="FunFam" id="3.30.40.10:FF:000179">
    <property type="entry name" value="TNF receptor-associated factor"/>
    <property type="match status" value="1"/>
</dbReference>
<gene>
    <name evidence="8" type="primary">TRAF6</name>
    <name evidence="8" type="ORF">AWC38_SpisGene22836</name>
</gene>
<dbReference type="Pfam" id="PF02176">
    <property type="entry name" value="zf-TRAF"/>
    <property type="match status" value="1"/>
</dbReference>
<dbReference type="SMART" id="SM00184">
    <property type="entry name" value="RING"/>
    <property type="match status" value="1"/>
</dbReference>
<dbReference type="PANTHER" id="PTHR10131">
    <property type="entry name" value="TNF RECEPTOR ASSOCIATED FACTOR"/>
    <property type="match status" value="1"/>
</dbReference>
<feature type="compositionally biased region" description="Low complexity" evidence="5">
    <location>
        <begin position="289"/>
        <end position="307"/>
    </location>
</feature>
<keyword evidence="9" id="KW-1185">Reference proteome</keyword>
<dbReference type="STRING" id="50429.A0A2B4R442"/>
<evidence type="ECO:0000256" key="5">
    <source>
        <dbReference type="SAM" id="MobiDB-lite"/>
    </source>
</evidence>
<comment type="caution">
    <text evidence="8">The sequence shown here is derived from an EMBL/GenBank/DDBJ whole genome shotgun (WGS) entry which is preliminary data.</text>
</comment>
<feature type="compositionally biased region" description="Polar residues" evidence="5">
    <location>
        <begin position="258"/>
        <end position="277"/>
    </location>
</feature>
<feature type="domain" description="RING-type" evidence="6">
    <location>
        <begin position="27"/>
        <end position="67"/>
    </location>
</feature>
<evidence type="ECO:0000256" key="2">
    <source>
        <dbReference type="ARBA" id="ARBA00022771"/>
    </source>
</evidence>
<evidence type="ECO:0000256" key="3">
    <source>
        <dbReference type="ARBA" id="ARBA00022833"/>
    </source>
</evidence>
<dbReference type="AlphaFoldDB" id="A0A2B4R442"/>
<proteinExistence type="predicted"/>
<dbReference type="InterPro" id="IPR013083">
    <property type="entry name" value="Znf_RING/FYVE/PHD"/>
</dbReference>
<dbReference type="Pfam" id="PF13923">
    <property type="entry name" value="zf-C3HC4_2"/>
    <property type="match status" value="1"/>
</dbReference>
<dbReference type="PROSITE" id="PS50145">
    <property type="entry name" value="ZF_TRAF"/>
    <property type="match status" value="1"/>
</dbReference>
<dbReference type="Gene3D" id="3.30.40.10">
    <property type="entry name" value="Zinc/RING finger domain, C3HC4 (zinc finger)"/>
    <property type="match status" value="2"/>
</dbReference>
<sequence length="350" mass="38799">MAAGQNVPKLGGYDFEFTSEVPNDFECPVCQLTIKDPIQIIGCGHRLCKICSESLLRSHSSKCPIDREPLSRDKIFPDAACHRKILDLTVKCPHAGCPWTGELRAVQKHQPECLFKVVECPNAGCKEKLTRRDVDNHKIKECIWRKESCEYCQGSFVAKNKQLVAHIRDDCPLTEVHCKYRNLGCQEVVLANFPTDKYGLDCGLEPNAKVFQLRLNNVSGVLVLEGKSTDENLTPKNLPSTDEDLTPENPPSIDENLTPENLPSTDGNLTPENLPSTDNPPPTDDLPASSELSSTPPISSDSPILDPQGLITSTKPAKPSSRRTAAHFTEPSHLFQKTNYAYSCHRKPRS</sequence>
<evidence type="ECO:0000256" key="1">
    <source>
        <dbReference type="ARBA" id="ARBA00022723"/>
    </source>
</evidence>
<reference evidence="9" key="1">
    <citation type="journal article" date="2017" name="bioRxiv">
        <title>Comparative analysis of the genomes of Stylophora pistillata and Acropora digitifera provides evidence for extensive differences between species of corals.</title>
        <authorList>
            <person name="Voolstra C.R."/>
            <person name="Li Y."/>
            <person name="Liew Y.J."/>
            <person name="Baumgarten S."/>
            <person name="Zoccola D."/>
            <person name="Flot J.-F."/>
            <person name="Tambutte S."/>
            <person name="Allemand D."/>
            <person name="Aranda M."/>
        </authorList>
    </citation>
    <scope>NUCLEOTIDE SEQUENCE [LARGE SCALE GENOMIC DNA]</scope>
</reference>
<evidence type="ECO:0000256" key="4">
    <source>
        <dbReference type="PROSITE-ProRule" id="PRU00207"/>
    </source>
</evidence>
<evidence type="ECO:0000313" key="9">
    <source>
        <dbReference type="Proteomes" id="UP000225706"/>
    </source>
</evidence>
<evidence type="ECO:0000259" key="7">
    <source>
        <dbReference type="PROSITE" id="PS50145"/>
    </source>
</evidence>
<keyword evidence="3 4" id="KW-0862">Zinc</keyword>
<dbReference type="PANTHER" id="PTHR10131:SF94">
    <property type="entry name" value="TNF RECEPTOR-ASSOCIATED FACTOR 4"/>
    <property type="match status" value="1"/>
</dbReference>
<feature type="domain" description="TRAF-type" evidence="7">
    <location>
        <begin position="109"/>
        <end position="152"/>
    </location>
</feature>
<evidence type="ECO:0000259" key="6">
    <source>
        <dbReference type="PROSITE" id="PS50089"/>
    </source>
</evidence>
<dbReference type="GO" id="GO:0043122">
    <property type="term" value="P:regulation of canonical NF-kappaB signal transduction"/>
    <property type="evidence" value="ECO:0007669"/>
    <property type="project" value="TreeGrafter"/>
</dbReference>
<dbReference type="PROSITE" id="PS50089">
    <property type="entry name" value="ZF_RING_2"/>
    <property type="match status" value="1"/>
</dbReference>
<dbReference type="InterPro" id="IPR001293">
    <property type="entry name" value="Znf_TRAF"/>
</dbReference>
<protein>
    <submittedName>
        <fullName evidence="8">TNF receptor-associated factor 6</fullName>
    </submittedName>
</protein>
<dbReference type="SUPFAM" id="SSF49599">
    <property type="entry name" value="TRAF domain-like"/>
    <property type="match status" value="1"/>
</dbReference>
<dbReference type="OrthoDB" id="6499288at2759"/>
<dbReference type="Proteomes" id="UP000225706">
    <property type="component" value="Unassembled WGS sequence"/>
</dbReference>